<dbReference type="Proteomes" id="UP000077519">
    <property type="component" value="Unassembled WGS sequence"/>
</dbReference>
<dbReference type="Pfam" id="PF00501">
    <property type="entry name" value="AMP-binding"/>
    <property type="match status" value="4"/>
</dbReference>
<dbReference type="NCBIfam" id="NF003417">
    <property type="entry name" value="PRK04813.1"/>
    <property type="match status" value="4"/>
</dbReference>
<dbReference type="InterPro" id="IPR023213">
    <property type="entry name" value="CAT-like_dom_sf"/>
</dbReference>
<dbReference type="Pfam" id="PF13193">
    <property type="entry name" value="AMP-binding_C"/>
    <property type="match status" value="3"/>
</dbReference>
<dbReference type="EMBL" id="LVHI01000038">
    <property type="protein sequence ID" value="OAK51474.1"/>
    <property type="molecule type" value="Genomic_DNA"/>
</dbReference>
<evidence type="ECO:0000313" key="7">
    <source>
        <dbReference type="Proteomes" id="UP000077519"/>
    </source>
</evidence>
<dbReference type="FunFam" id="3.40.50.980:FF:000002">
    <property type="entry name" value="Enterobactin synthetase component F"/>
    <property type="match status" value="1"/>
</dbReference>
<dbReference type="UniPathway" id="UPA00011"/>
<evidence type="ECO:0000256" key="2">
    <source>
        <dbReference type="ARBA" id="ARBA00022450"/>
    </source>
</evidence>
<evidence type="ECO:0000256" key="4">
    <source>
        <dbReference type="SAM" id="MobiDB-lite"/>
    </source>
</evidence>
<dbReference type="Gene3D" id="3.30.559.10">
    <property type="entry name" value="Chloramphenicol acetyltransferase-like domain"/>
    <property type="match status" value="5"/>
</dbReference>
<dbReference type="PROSITE" id="PS50075">
    <property type="entry name" value="CARRIER"/>
    <property type="match status" value="4"/>
</dbReference>
<dbReference type="GO" id="GO:0043041">
    <property type="term" value="P:amino acid activation for nonribosomal peptide biosynthetic process"/>
    <property type="evidence" value="ECO:0007669"/>
    <property type="project" value="TreeGrafter"/>
</dbReference>
<dbReference type="InterPro" id="IPR036736">
    <property type="entry name" value="ACP-like_sf"/>
</dbReference>
<keyword evidence="2" id="KW-0596">Phosphopantetheine</keyword>
<dbReference type="PANTHER" id="PTHR45527:SF1">
    <property type="entry name" value="FATTY ACID SYNTHASE"/>
    <property type="match status" value="1"/>
</dbReference>
<dbReference type="SUPFAM" id="SSF56801">
    <property type="entry name" value="Acetyl-CoA synthetase-like"/>
    <property type="match status" value="4"/>
</dbReference>
<dbReference type="InterPro" id="IPR020802">
    <property type="entry name" value="TesA-like"/>
</dbReference>
<dbReference type="Gene3D" id="3.40.50.12780">
    <property type="entry name" value="N-terminal domain of ligase-like"/>
    <property type="match status" value="1"/>
</dbReference>
<protein>
    <submittedName>
        <fullName evidence="6">Non-ribosomal peptide synthetase</fullName>
    </submittedName>
</protein>
<comment type="cofactor">
    <cofactor evidence="1">
        <name>pantetheine 4'-phosphate</name>
        <dbReference type="ChEBI" id="CHEBI:47942"/>
    </cofactor>
</comment>
<dbReference type="Gene3D" id="3.30.559.30">
    <property type="entry name" value="Nonribosomal peptide synthetase, condensation domain"/>
    <property type="match status" value="5"/>
</dbReference>
<dbReference type="InterPro" id="IPR029058">
    <property type="entry name" value="AB_hydrolase_fold"/>
</dbReference>
<dbReference type="FunFam" id="3.40.50.980:FF:000001">
    <property type="entry name" value="Non-ribosomal peptide synthetase"/>
    <property type="match status" value="1"/>
</dbReference>
<feature type="region of interest" description="Disordered" evidence="4">
    <location>
        <begin position="955"/>
        <end position="978"/>
    </location>
</feature>
<organism evidence="6 7">
    <name type="scientific">Rhodococcoides kyotonense</name>
    <dbReference type="NCBI Taxonomy" id="398843"/>
    <lineage>
        <taxon>Bacteria</taxon>
        <taxon>Bacillati</taxon>
        <taxon>Actinomycetota</taxon>
        <taxon>Actinomycetes</taxon>
        <taxon>Mycobacteriales</taxon>
        <taxon>Nocardiaceae</taxon>
        <taxon>Rhodococcoides</taxon>
    </lineage>
</organism>
<accession>A0A177Y7J3</accession>
<feature type="domain" description="Carrier" evidence="5">
    <location>
        <begin position="3449"/>
        <end position="3524"/>
    </location>
</feature>
<evidence type="ECO:0000313" key="6">
    <source>
        <dbReference type="EMBL" id="OAK51474.1"/>
    </source>
</evidence>
<feature type="domain" description="Carrier" evidence="5">
    <location>
        <begin position="4487"/>
        <end position="4562"/>
    </location>
</feature>
<dbReference type="GO" id="GO:0031177">
    <property type="term" value="F:phosphopantetheine binding"/>
    <property type="evidence" value="ECO:0007669"/>
    <property type="project" value="InterPro"/>
</dbReference>
<sequence>MESVESLELREFSVDRRADGTSEPFPLTAAQRGLWFAQHLMPDVPITIANFIDIRGEVDEQAMRYAVRRAVRELGAGSLRLVEIDGEPHQYLEAADDAAERVDFSDESDPVRAAHDWMRRTYSRPIDLTRDPLVHAAILRIAPDRTFWYSHVHHLALDGYGAVQLMKRTAEIYTAVTEGEEPIPSKAGGLRDVYRAEDDYRASSRFGKDAAYWQAKSQNLPSPPSITGVVAPPAARSRVCGAPLSAAMEQALAGAVDRLDSAFAPIAVAAVAAFLSRMTASDDVVLSLPVAGRTTALLRRSGGMVSNVLPIRARIDASTTVADLVSAVQLELTGALRHQRYRAEDIRRESNSSQDQRGFFGPAINIMAYDRDVRFGSRIGDVNILTTGPVEDLSVNIYPAGPSGSSRIDFEANPNIYTQNMFDGLYRRFLEMLARFLDADPAAAVHDLEILHDDEARLLVPARGPGVATPALLPDILACGPTTHPDGTALIESERHVTYRELAHRSNAIARALIARGAGPETVVAVAFPRGIDSVTAFWAVAATGAAFVPVDPSYPPERIAHMVTDSGALVGLSTLAVADTLPDRVHWLALDDAAFQSEIADRSDAPITPDDRRSPLRPDNTAYVIYTSGSTGTPKGVAVTHAALTTFTARERPELELTPSARVLRFSSSSFDASLFEMIAAFGAGATMVIAPPDVHGGTDLTDLLNEQRVTHVITAPALLSTVDVGAVESLEHVVVGGDSCPPDLVERLRGRAVLHNSYGPTESTIVITMTPPLTDPRAITIGTPLQGASALVLDRWLRPVPLGIAGELYVGGPGLARGYLHRAGVTADRFVADPNGSGTRLYRTGDIVRWRGNDPADAELEFVGRSDFQVQLHGLRIELGEVDAVLSWHQSTDFVVSVVLERDGRSQLVSYVKIKPDHEFDAASLHALASDFLPSQMVPVHIVELTSVPLTPSGKVDRSALPDPRDHDEATPHRVPTDETEQIIADAMAEVLGRDAVGIDDSFFTLGGDSIVAIQLVSRAKASGIAFTPRDVFEQRTVAGLARVATSVADRVRLDELPGGGVGSMPLLPIARSVLARTSRRSDIDYFFQALVLTSPPDLTDDDLVRTVTAVVDHHDMLRARLVDDELVVDPVGTTVVAELVSTDSGDLDAVVRRAGERLRPRDGVVLQVVRLTDADRIVLVAHHLVVDGVSWRILVPDLATAWSQRAGSIVLPPVETSMRRWSHAVQDLEVVAETDSWRAVLDGPSGPFDSVNTRISTAHSELTVEADLTEKLLGNVATTYRMSADDVLLTTLAMALSRWQSSPSLLLQLESHGRDEDSIPGSDLTRTVGWFTTTYPVRLDVPNADVDVVAKSIKEQIRSVPSRGPAYGVLAASGAFDDLPRPQISVNYLGRLSTRIPDALAGQGWIPDLARTVGSDSGRDLAQEFAVEIDLAVVDGILQARIGYAVDLVDADALGELWHRAIARMVDRASAPDAGGLTPSDMSLISVDQKRIELWESRFGTLDDAWPLSPLQRGLLFHADLTRGGVDPYTAQIVFALGGDVDTARLRRAAGRLLDRHDALRVSFDSDAHGRPVQIVHHHHDVPWSEIEADDLGDAVARIRSQPFDLATGPLVRFAVVRSGERTHLVVTNHHILFDGWSMPIFVRDLLVLYAADGPIPTPAPSYRDYLAWLSRRDGAAALTRWTDVLSGSTEPTLVADRFTGTTVLPQDVPVRLDGRALDDLARSLGVTVNTVVQVAWSIVLSAVLSRRDVVFGATVSGRPAELAGATDTLGLFINTLPVRVRTEVADTVRALLTRIQQEQADLLDVHHVGLAEIQAAAGPGAMFDTLTVFESYPVDHNALGNATDIGGMRVLGIDVADSTHYPLTLVTVLEPTPAMTLRFAPDAFSHGEVTTIAQRLERVMAAMIDAPEGRVVDIDVLGEEERLAVTGRWIDTRREVAPTTLLDLLREPASTHADSTCVVSDGRSLTYGNFAARVRCMARYLISRGIGPESVVAVSLPRSIDQLVAIHAIVHAGGAYLPLDPALPAARLAHMIATAAPTLVLGTQIESAVPVIDPRALDLSSFDTGPILDRERPTPLRADNTAYVIFTSGSTGGPKGVAVSHRSIVNRLVWMQDTYPMDASDVVLHKTPTTFDVSVWELFWPHMIGARTVIAEPGGHRDPKYLSSLIHEQAVTTMHFVPSMLDLFLAHGDLDACGSLRQIFASGEALPRSTVQRTHAALTTELHNLYGPTEAAVDVTYHRTDADGEGAVPIGVPVWNTGVRVLDSALRTAPIGAVGELYLSGVQLARGYVTRSALTSDRFVADPFAVGSRMYRTGDLVRWTASGTLEYLGRNDFQVKLRGQRLELGEIEASILRTPGVASTVATVYGEGTKERLVAYVCGTADVDTIRAHVESELPAYMVPTVFVDVDRMPLGRNGKLDRSALPEPLASPVVFEPPAGDVEVAVAHIFSDVLEAVDVGATTSWFELGGNSLTATQVIARINSDLGGSLSVRDLFDDPTVRGLASRVEVGSAITTLVAGPRPSTIPLAPNQHRMWLLNRFDPSSPAYNIAGAVRLDGVVDVGALTQAVVDVVARHHPLRTFYPDSPTGPRQVILDDVALDVPVVDTTADRLTAALLTAAGRGFDVTDRPPLRAKVFRLSATEHVLLVVTHHIAADGWSMRPLARDVMLAYTSRAHGVAPSWNALPVEYADYALWMLDKLGAEDDPESVASRQIDFWTRELDGVPHRLALPTDRSAPQTFSYRGDSVSFAIPDDVRTSVADLAARTGTTPFMVLHAALAVLLAQLSGERDITIGTPVAGRGEQALDDLVGMFVGTLALRAFVDSASSFTDVLQQVRDRDLTAYAHADVPFDRLVELLAPARSTAHHPLFQVMLSLDEPAPAVELPDLTVTPLTGVAPIAKFDLQFGIDSTTYDGTLTYATDLFDRSTVERFAEQFVRILTAVLADPATVVGDIPASRPSVLRGRPGAARRTLPDIMAGALKAGDVALLHGERVCSYIELDAVSNSVARQLIARGAGPETSVVVALSRSVQSIAMVWAVAKTGAAFVPVDPRYPADRIEHMLTDSKAVLGISDTIRLGGIDWIDPGDLPDGSTAPITDRDRLLPLRPAHRAYVIYTSGSTGLPKGVAVTHAGLAHLTAEFVERFGLDPRSRTLHFASPSFDASILELLMTVGAGGTMTIVDPDVYGGAELTAAMHGVTHAFLTPAAAATVDPDALPELRVLVVGGDVCSPELVRTWADRVSLFNAYGPTECTIVATLEGPLDADTPVRIGGPTRGIDAYVLDARLHPVGLGVVGELYVAGDALARGYHGNPALTAASFVAGPGGERLYRTGDRVRVVGDSLEYLGRADAQVKVRGFRIELGEVDAVLARHPSVAHAVSAVHADSVVSYVVPAGGDVDDAALTDFARQSLPSHMVPRSVTTIDRVPMTEAGKIDRKALPRPVFAGADYVAPRTNSEILVADVFETVFAVDRIGAQDDFFDLGGTSLVATRVIARINEEAGTALAVRALFEASTVAGLAARVDDAERSSLPRLIAADRPDLIPLSAAQTRMWLLNQAAPDSPAYNIAFAVRLTGALDADALRLAVHDVLERHESLRTLYPVADEPEQVIVDAADVGLDLRVAEVDEKNVLAAVTDVLGRGFDVTAAVPIRGALLRTDVDSYVLVLVVHHIAADGMSMAPLARDVVTAYSARLQGTSPGWDPLPVQYADFAVWQRTVLGSTDDADSVASQQLGYWRRTLDGLPDLLELPTDRPRPVVASQRGAEVGFDLSRDEAAAVRSLALRSGASVFMVMNAAYAVLLARLSGTTDIAVGTTVSGRGAGALDDVVGMFVGTLVLRTEYRAGESFEDLVQRVRETNLDALAHSDIPFEQVVQAVAPTRSTSHAPLFQALLAYEPQRPTTLELPGLTVSEFPYESPVTRFDLALTLTDVADGIHGSLRYSTDLFDAATARRFASMFGVIVTAAMQDPSRAVGDIELLSAAERAASTPVHGANAVRPQTLSQLIDTAVMANPNGIAVRWNGHGHTYREADEASNRLARVLLGYGIGPDTVVALGLPRSWESVAAVWAVTKTGAAYLPVDPTYPRDRVAHMVSDSGAAMGITLAAHRSSLPDGITWLELDDADTVADQDGASAEPLGADELAGVVRLDSAAYVIYTSGSTGLPKGVVVPHRGLANLAAARRDLHRVTAESRFLHAASPSFDMAVGEMVSALSASATLVVSPPEILGGDELGDLIRSEGVTHALMTPSALSTLDPDGLETLRVVCVGGEACSPELVARWAPGRLMLNGYGPTEATDISTLGAVDVGAPVDIGAPITGFEAVVLDSRLHPAPVGVPGELYVAGPAVARGYHGREGLTSTRFVANPFGAGRMYRTGDIVRWTPGGRLRYSGRGDSQVKVRGFRIELGEIDAALSTHPDVDFAVTIGRPGPSGETILVSYVLGSPDDARAHLRKMLPSYMIPSAVVVLDAVPRTPTGKLDTARLPAPNHAERSYTPPTTESQEIVTRVFAEVLDMNKVGIDDDFFALGGTSLTAMRVVSAIRENTGTVLSLQALLTEPTPESIAALLDSEGSAGSSYDIVFPIRTEGTSAPLFCIHPIVGLSWCYTGLDRYTDGPIYGLQTPGPADLPDSLGGVARRYIEEIEKIAPDGPYHLLGWSLGGTIAHEMAVQLRDAGKDVASLTLLDSHAMQPEDVWNAEIPASDLLDAVGLSLPGVENQVVALDTLPTLLGGSGIIETSDAERLLAAALHNHDLAVRHRPRVYDGDVLYVAAGMEDRSGVATWHPYVRGEITNVSVAHSHWQMMSAPAVKTYGPVVARRLSRGGGR</sequence>
<dbReference type="CDD" id="cd17646">
    <property type="entry name" value="A_NRPS_AB3403-like"/>
    <property type="match status" value="1"/>
</dbReference>
<dbReference type="GO" id="GO:0005829">
    <property type="term" value="C:cytosol"/>
    <property type="evidence" value="ECO:0007669"/>
    <property type="project" value="TreeGrafter"/>
</dbReference>
<dbReference type="InterPro" id="IPR000873">
    <property type="entry name" value="AMP-dep_synth/lig_dom"/>
</dbReference>
<dbReference type="InterPro" id="IPR025110">
    <property type="entry name" value="AMP-bd_C"/>
</dbReference>
<dbReference type="InterPro" id="IPR010071">
    <property type="entry name" value="AA_adenyl_dom"/>
</dbReference>
<dbReference type="PROSITE" id="PS00455">
    <property type="entry name" value="AMP_BINDING"/>
    <property type="match status" value="4"/>
</dbReference>
<dbReference type="Gene3D" id="1.10.1200.10">
    <property type="entry name" value="ACP-like"/>
    <property type="match status" value="3"/>
</dbReference>
<dbReference type="InterPro" id="IPR020806">
    <property type="entry name" value="PKS_PP-bd"/>
</dbReference>
<reference evidence="6 7" key="1">
    <citation type="submission" date="2016-03" db="EMBL/GenBank/DDBJ databases">
        <title>Genome sequence of Rhodococcus kyotonensis KB10.</title>
        <authorList>
            <person name="Jeong H."/>
            <person name="Hong C.E."/>
            <person name="Jo S.H."/>
            <person name="Park J.M."/>
        </authorList>
    </citation>
    <scope>NUCLEOTIDE SEQUENCE [LARGE SCALE GENOMIC DNA]</scope>
    <source>
        <strain evidence="6 7">KB10</strain>
    </source>
</reference>
<dbReference type="PANTHER" id="PTHR45527">
    <property type="entry name" value="NONRIBOSOMAL PEPTIDE SYNTHETASE"/>
    <property type="match status" value="1"/>
</dbReference>
<dbReference type="RefSeq" id="WP_068430618.1">
    <property type="nucleotide sequence ID" value="NZ_LVHI01000038.1"/>
</dbReference>
<dbReference type="CDD" id="cd05930">
    <property type="entry name" value="A_NRPS"/>
    <property type="match status" value="1"/>
</dbReference>
<evidence type="ECO:0000256" key="1">
    <source>
        <dbReference type="ARBA" id="ARBA00001957"/>
    </source>
</evidence>
<name>A0A177Y7J3_9NOCA</name>
<feature type="domain" description="Carrier" evidence="5">
    <location>
        <begin position="2438"/>
        <end position="2513"/>
    </location>
</feature>
<feature type="compositionally biased region" description="Basic and acidic residues" evidence="4">
    <location>
        <begin position="957"/>
        <end position="978"/>
    </location>
</feature>
<proteinExistence type="predicted"/>
<dbReference type="InterPro" id="IPR045851">
    <property type="entry name" value="AMP-bd_C_sf"/>
</dbReference>
<dbReference type="PROSITE" id="PS00012">
    <property type="entry name" value="PHOSPHOPANTETHEINE"/>
    <property type="match status" value="2"/>
</dbReference>
<dbReference type="Gene3D" id="3.40.50.1820">
    <property type="entry name" value="alpha/beta hydrolase"/>
    <property type="match status" value="1"/>
</dbReference>
<dbReference type="GO" id="GO:0044550">
    <property type="term" value="P:secondary metabolite biosynthetic process"/>
    <property type="evidence" value="ECO:0007669"/>
    <property type="project" value="TreeGrafter"/>
</dbReference>
<dbReference type="FunFam" id="1.10.1200.10:FF:000005">
    <property type="entry name" value="Nonribosomal peptide synthetase 1"/>
    <property type="match status" value="1"/>
</dbReference>
<feature type="region of interest" description="Disordered" evidence="4">
    <location>
        <begin position="4469"/>
        <end position="4490"/>
    </location>
</feature>
<dbReference type="InterPro" id="IPR009081">
    <property type="entry name" value="PP-bd_ACP"/>
</dbReference>
<dbReference type="NCBIfam" id="TIGR01733">
    <property type="entry name" value="AA-adenyl-dom"/>
    <property type="match status" value="4"/>
</dbReference>
<dbReference type="Gene3D" id="3.30.300.30">
    <property type="match status" value="4"/>
</dbReference>
<dbReference type="InterPro" id="IPR001242">
    <property type="entry name" value="Condensation_dom"/>
</dbReference>
<dbReference type="Pfam" id="PF00668">
    <property type="entry name" value="Condensation"/>
    <property type="match status" value="5"/>
</dbReference>
<evidence type="ECO:0000256" key="3">
    <source>
        <dbReference type="ARBA" id="ARBA00022553"/>
    </source>
</evidence>
<dbReference type="Pfam" id="PF00975">
    <property type="entry name" value="Thioesterase"/>
    <property type="match status" value="1"/>
</dbReference>
<dbReference type="InterPro" id="IPR001031">
    <property type="entry name" value="Thioesterase"/>
</dbReference>
<keyword evidence="3" id="KW-0597">Phosphoprotein</keyword>
<evidence type="ECO:0000259" key="5">
    <source>
        <dbReference type="PROSITE" id="PS50075"/>
    </source>
</evidence>
<dbReference type="CDD" id="cd19540">
    <property type="entry name" value="LCL_NRPS-like"/>
    <property type="match status" value="2"/>
</dbReference>
<dbReference type="SMART" id="SM00823">
    <property type="entry name" value="PKS_PP"/>
    <property type="match status" value="4"/>
</dbReference>
<gene>
    <name evidence="6" type="ORF">A3K89_11020</name>
</gene>
<dbReference type="GO" id="GO:0008610">
    <property type="term" value="P:lipid biosynthetic process"/>
    <property type="evidence" value="ECO:0007669"/>
    <property type="project" value="UniProtKB-ARBA"/>
</dbReference>
<dbReference type="Gene3D" id="3.40.50.980">
    <property type="match status" value="6"/>
</dbReference>
<dbReference type="InterPro" id="IPR020845">
    <property type="entry name" value="AMP-binding_CS"/>
</dbReference>
<keyword evidence="7" id="KW-1185">Reference proteome</keyword>
<dbReference type="Pfam" id="PF00550">
    <property type="entry name" value="PP-binding"/>
    <property type="match status" value="4"/>
</dbReference>
<dbReference type="SUPFAM" id="SSF53474">
    <property type="entry name" value="alpha/beta-Hydrolases"/>
    <property type="match status" value="1"/>
</dbReference>
<dbReference type="InterPro" id="IPR042099">
    <property type="entry name" value="ANL_N_sf"/>
</dbReference>
<dbReference type="SMART" id="SM00824">
    <property type="entry name" value="PKS_TE"/>
    <property type="match status" value="1"/>
</dbReference>
<dbReference type="Gene3D" id="2.30.38.10">
    <property type="entry name" value="Luciferase, Domain 3"/>
    <property type="match status" value="3"/>
</dbReference>
<feature type="domain" description="Carrier" evidence="5">
    <location>
        <begin position="977"/>
        <end position="1051"/>
    </location>
</feature>
<dbReference type="SUPFAM" id="SSF47336">
    <property type="entry name" value="ACP-like"/>
    <property type="match status" value="4"/>
</dbReference>
<dbReference type="SUPFAM" id="SSF52777">
    <property type="entry name" value="CoA-dependent acyltransferases"/>
    <property type="match status" value="10"/>
</dbReference>
<dbReference type="FunFam" id="3.40.50.12780:FF:000012">
    <property type="entry name" value="Non-ribosomal peptide synthetase"/>
    <property type="match status" value="1"/>
</dbReference>
<dbReference type="GO" id="GO:0003824">
    <property type="term" value="F:catalytic activity"/>
    <property type="evidence" value="ECO:0007669"/>
    <property type="project" value="InterPro"/>
</dbReference>
<dbReference type="InterPro" id="IPR006162">
    <property type="entry name" value="Ppantetheine_attach_site"/>
</dbReference>
<comment type="caution">
    <text evidence="6">The sequence shown here is derived from an EMBL/GenBank/DDBJ whole genome shotgun (WGS) entry which is preliminary data.</text>
</comment>